<keyword evidence="2" id="KW-1185">Reference proteome</keyword>
<dbReference type="AlphaFoldDB" id="A0A673AGL8"/>
<reference evidence="1" key="1">
    <citation type="submission" date="2019-06" db="EMBL/GenBank/DDBJ databases">
        <authorList>
            <consortium name="Wellcome Sanger Institute Data Sharing"/>
        </authorList>
    </citation>
    <scope>NUCLEOTIDE SEQUENCE [LARGE SCALE GENOMIC DNA]</scope>
</reference>
<dbReference type="Ensembl" id="ENSSORT00005029255.1">
    <property type="protein sequence ID" value="ENSSORP00005028446.1"/>
    <property type="gene ID" value="ENSSORG00005013613.1"/>
</dbReference>
<organism evidence="1 2">
    <name type="scientific">Sphaeramia orbicularis</name>
    <name type="common">orbiculate cardinalfish</name>
    <dbReference type="NCBI Taxonomy" id="375764"/>
    <lineage>
        <taxon>Eukaryota</taxon>
        <taxon>Metazoa</taxon>
        <taxon>Chordata</taxon>
        <taxon>Craniata</taxon>
        <taxon>Vertebrata</taxon>
        <taxon>Euteleostomi</taxon>
        <taxon>Actinopterygii</taxon>
        <taxon>Neopterygii</taxon>
        <taxon>Teleostei</taxon>
        <taxon>Neoteleostei</taxon>
        <taxon>Acanthomorphata</taxon>
        <taxon>Gobiaria</taxon>
        <taxon>Kurtiformes</taxon>
        <taxon>Apogonoidei</taxon>
        <taxon>Apogonidae</taxon>
        <taxon>Apogoninae</taxon>
        <taxon>Sphaeramia</taxon>
    </lineage>
</organism>
<evidence type="ECO:0000313" key="1">
    <source>
        <dbReference type="Ensembl" id="ENSSORP00005028446.1"/>
    </source>
</evidence>
<protein>
    <submittedName>
        <fullName evidence="1">Uncharacterized protein</fullName>
    </submittedName>
</protein>
<proteinExistence type="predicted"/>
<reference evidence="1" key="3">
    <citation type="submission" date="2025-09" db="UniProtKB">
        <authorList>
            <consortium name="Ensembl"/>
        </authorList>
    </citation>
    <scope>IDENTIFICATION</scope>
</reference>
<evidence type="ECO:0000313" key="2">
    <source>
        <dbReference type="Proteomes" id="UP000472271"/>
    </source>
</evidence>
<sequence length="88" mass="9523">MNPFNIGSVQQVRGGGIVCEECGDFSKQMTVIKVTLTDSNITDTDRYGHSALSVLCVHSIRFPGAGGCVPRQRIPPGVWSGADHHQRK</sequence>
<dbReference type="Proteomes" id="UP000472271">
    <property type="component" value="Chromosome 11"/>
</dbReference>
<dbReference type="InParanoid" id="A0A673AGL8"/>
<accession>A0A673AGL8</accession>
<reference evidence="1" key="2">
    <citation type="submission" date="2025-08" db="UniProtKB">
        <authorList>
            <consortium name="Ensembl"/>
        </authorList>
    </citation>
    <scope>IDENTIFICATION</scope>
</reference>
<name>A0A673AGL8_9TELE</name>